<dbReference type="SUPFAM" id="SSF52540">
    <property type="entry name" value="P-loop containing nucleoside triphosphate hydrolases"/>
    <property type="match status" value="1"/>
</dbReference>
<dbReference type="InterPro" id="IPR027417">
    <property type="entry name" value="P-loop_NTPase"/>
</dbReference>
<name>A0AAN6Y9U7_9PEZI</name>
<dbReference type="Proteomes" id="UP001301769">
    <property type="component" value="Unassembled WGS sequence"/>
</dbReference>
<keyword evidence="2" id="KW-1185">Reference proteome</keyword>
<comment type="caution">
    <text evidence="1">The sequence shown here is derived from an EMBL/GenBank/DDBJ whole genome shotgun (WGS) entry which is preliminary data.</text>
</comment>
<reference evidence="1" key="2">
    <citation type="submission" date="2023-05" db="EMBL/GenBank/DDBJ databases">
        <authorList>
            <consortium name="Lawrence Berkeley National Laboratory"/>
            <person name="Steindorff A."/>
            <person name="Hensen N."/>
            <person name="Bonometti L."/>
            <person name="Westerberg I."/>
            <person name="Brannstrom I.O."/>
            <person name="Guillou S."/>
            <person name="Cros-Aarteil S."/>
            <person name="Calhoun S."/>
            <person name="Haridas S."/>
            <person name="Kuo A."/>
            <person name="Mondo S."/>
            <person name="Pangilinan J."/>
            <person name="Riley R."/>
            <person name="Labutti K."/>
            <person name="Andreopoulos B."/>
            <person name="Lipzen A."/>
            <person name="Chen C."/>
            <person name="Yanf M."/>
            <person name="Daum C."/>
            <person name="Ng V."/>
            <person name="Clum A."/>
            <person name="Ohm R."/>
            <person name="Martin F."/>
            <person name="Silar P."/>
            <person name="Natvig D."/>
            <person name="Lalanne C."/>
            <person name="Gautier V."/>
            <person name="Ament-Velasquez S.L."/>
            <person name="Kruys A."/>
            <person name="Hutchinson M.I."/>
            <person name="Powell A.J."/>
            <person name="Barry K."/>
            <person name="Miller A.N."/>
            <person name="Grigoriev I.V."/>
            <person name="Debuchy R."/>
            <person name="Gladieux P."/>
            <person name="Thoren M.H."/>
            <person name="Johannesson H."/>
        </authorList>
    </citation>
    <scope>NUCLEOTIDE SEQUENCE</scope>
    <source>
        <strain evidence="1">PSN293</strain>
    </source>
</reference>
<dbReference type="AlphaFoldDB" id="A0AAN6Y9U7"/>
<evidence type="ECO:0000313" key="2">
    <source>
        <dbReference type="Proteomes" id="UP001301769"/>
    </source>
</evidence>
<organism evidence="1 2">
    <name type="scientific">Rhypophila decipiens</name>
    <dbReference type="NCBI Taxonomy" id="261697"/>
    <lineage>
        <taxon>Eukaryota</taxon>
        <taxon>Fungi</taxon>
        <taxon>Dikarya</taxon>
        <taxon>Ascomycota</taxon>
        <taxon>Pezizomycotina</taxon>
        <taxon>Sordariomycetes</taxon>
        <taxon>Sordariomycetidae</taxon>
        <taxon>Sordariales</taxon>
        <taxon>Naviculisporaceae</taxon>
        <taxon>Rhypophila</taxon>
    </lineage>
</organism>
<gene>
    <name evidence="1" type="ORF">QBC37DRAFT_420615</name>
</gene>
<evidence type="ECO:0000313" key="1">
    <source>
        <dbReference type="EMBL" id="KAK4214723.1"/>
    </source>
</evidence>
<proteinExistence type="predicted"/>
<accession>A0AAN6Y9U7</accession>
<protein>
    <submittedName>
        <fullName evidence="1">Uncharacterized protein</fullName>
    </submittedName>
</protein>
<reference evidence="1" key="1">
    <citation type="journal article" date="2023" name="Mol. Phylogenet. Evol.">
        <title>Genome-scale phylogeny and comparative genomics of the fungal order Sordariales.</title>
        <authorList>
            <person name="Hensen N."/>
            <person name="Bonometti L."/>
            <person name="Westerberg I."/>
            <person name="Brannstrom I.O."/>
            <person name="Guillou S."/>
            <person name="Cros-Aarteil S."/>
            <person name="Calhoun S."/>
            <person name="Haridas S."/>
            <person name="Kuo A."/>
            <person name="Mondo S."/>
            <person name="Pangilinan J."/>
            <person name="Riley R."/>
            <person name="LaButti K."/>
            <person name="Andreopoulos B."/>
            <person name="Lipzen A."/>
            <person name="Chen C."/>
            <person name="Yan M."/>
            <person name="Daum C."/>
            <person name="Ng V."/>
            <person name="Clum A."/>
            <person name="Steindorff A."/>
            <person name="Ohm R.A."/>
            <person name="Martin F."/>
            <person name="Silar P."/>
            <person name="Natvig D.O."/>
            <person name="Lalanne C."/>
            <person name="Gautier V."/>
            <person name="Ament-Velasquez S.L."/>
            <person name="Kruys A."/>
            <person name="Hutchinson M.I."/>
            <person name="Powell A.J."/>
            <person name="Barry K."/>
            <person name="Miller A.N."/>
            <person name="Grigoriev I.V."/>
            <person name="Debuchy R."/>
            <person name="Gladieux P."/>
            <person name="Hiltunen Thoren M."/>
            <person name="Johannesson H."/>
        </authorList>
    </citation>
    <scope>NUCLEOTIDE SEQUENCE</scope>
    <source>
        <strain evidence="1">PSN293</strain>
    </source>
</reference>
<sequence>MASSTPITCHCNENQALTHWVQTELRSTRHGRKRSLVLYGASGLGKTIWARSLGKHAYFTTPFRVGDLNTKSVQYAVFDRIKGGFYKGIPNWRFWFGCKDEIAVSDPWKPKRVIEWGKVCILVCEDDPRVGMKQVDVDYLSVNCVFVEVEDYVAHGVDEEGRVVIEEGMSAYGYCKFMA</sequence>
<dbReference type="EMBL" id="MU858089">
    <property type="protein sequence ID" value="KAK4214723.1"/>
    <property type="molecule type" value="Genomic_DNA"/>
</dbReference>